<dbReference type="SUPFAM" id="SSF102114">
    <property type="entry name" value="Radical SAM enzymes"/>
    <property type="match status" value="1"/>
</dbReference>
<name>A0A0H3N5V0_CLODC</name>
<accession>A0A0H3N5V0</accession>
<evidence type="ECO:0000313" key="4">
    <source>
        <dbReference type="EMBL" id="CBA64743.1"/>
    </source>
</evidence>
<dbReference type="Gene3D" id="3.20.20.70">
    <property type="entry name" value="Aldolase class I"/>
    <property type="match status" value="1"/>
</dbReference>
<dbReference type="AlphaFoldDB" id="A0A0H3N5V0"/>
<evidence type="ECO:0000259" key="1">
    <source>
        <dbReference type="Pfam" id="PF04459"/>
    </source>
</evidence>
<protein>
    <recommendedName>
        <fullName evidence="6">Fe-S oxidoreductase</fullName>
    </recommendedName>
</protein>
<organism evidence="4 5">
    <name type="scientific">Clostridioides difficile (strain CD196)</name>
    <name type="common">Peptoclostridium difficile</name>
    <dbReference type="NCBI Taxonomy" id="645462"/>
    <lineage>
        <taxon>Bacteria</taxon>
        <taxon>Bacillati</taxon>
        <taxon>Bacillota</taxon>
        <taxon>Clostridia</taxon>
        <taxon>Peptostreptococcales</taxon>
        <taxon>Peptostreptococcaceae</taxon>
        <taxon>Clostridioides</taxon>
    </lineage>
</organism>
<sequence>MVKILEVNVKKVNNIISKVYKDSIAEEIGIEVGDLLISVNEQPIHDIIEYRFLLSDEYLDVEIQKKDGEVYIYEIEKDYDEDLGVEFTNPIIDQAKSCRNKCMFCFIDQLPEGMRETLYFKDDDSRLSFLQGNFVTLTNMSEEDINNIIKYRISPINISVHTTNPELRQKMISNKFAGKLYGIMKRLADAHIEMNCQIVLCPGINDGKELDRTIKELAQLYPYVNSVAIVPVGITKHRENLVELNIFNDKSASKTIEQIHQIQQKYLEKLGTRFAFLSDEFYILSNSELPGYEEYEGFLQFEDGVGMIRKLKTEIEEYLNILPENILKREKKVSIATGHSAYEFIQSMADAMMDKFKNLQVNVYEIKNKFFGETITVSGLLTAKDLKEQLEDKELGEALYITRSMLKADEEIFLDNIELNQLEELMRIKIIPCLNEGKDFVDKILK</sequence>
<evidence type="ECO:0000259" key="3">
    <source>
        <dbReference type="Pfam" id="PF19238"/>
    </source>
</evidence>
<dbReference type="InterPro" id="IPR013785">
    <property type="entry name" value="Aldolase_TIM"/>
</dbReference>
<evidence type="ECO:0000313" key="5">
    <source>
        <dbReference type="Proteomes" id="UP000002068"/>
    </source>
</evidence>
<dbReference type="EMBL" id="FN538970">
    <property type="protein sequence ID" value="CBA64743.1"/>
    <property type="molecule type" value="Genomic_DNA"/>
</dbReference>
<dbReference type="InterPro" id="IPR041489">
    <property type="entry name" value="PDZ_6"/>
</dbReference>
<feature type="domain" description="PDZ" evidence="2">
    <location>
        <begin position="15"/>
        <end position="56"/>
    </location>
</feature>
<dbReference type="Proteomes" id="UP000002068">
    <property type="component" value="Chromosome"/>
</dbReference>
<dbReference type="HOGENOM" id="CLU_037396_0_0_9"/>
<dbReference type="Gene3D" id="2.30.42.10">
    <property type="match status" value="1"/>
</dbReference>
<feature type="domain" description="Putative radical SAM N-terminal" evidence="3">
    <location>
        <begin position="77"/>
        <end position="227"/>
    </location>
</feature>
<gene>
    <name evidence="4" type="ordered locus">CD196_2474</name>
</gene>
<dbReference type="SUPFAM" id="SSF50156">
    <property type="entry name" value="PDZ domain-like"/>
    <property type="match status" value="1"/>
</dbReference>
<dbReference type="InterPro" id="IPR007549">
    <property type="entry name" value="DUF512"/>
</dbReference>
<evidence type="ECO:0000259" key="2">
    <source>
        <dbReference type="Pfam" id="PF17820"/>
    </source>
</evidence>
<dbReference type="KEGG" id="cdc:CD196_2474"/>
<proteinExistence type="predicted"/>
<feature type="domain" description="DUF512" evidence="1">
    <location>
        <begin position="230"/>
        <end position="433"/>
    </location>
</feature>
<dbReference type="InterPro" id="IPR036034">
    <property type="entry name" value="PDZ_sf"/>
</dbReference>
<dbReference type="InterPro" id="IPR045375">
    <property type="entry name" value="Put_radical_SAM-like_N"/>
</dbReference>
<dbReference type="Pfam" id="PF17820">
    <property type="entry name" value="PDZ_6"/>
    <property type="match status" value="1"/>
</dbReference>
<reference evidence="4 5" key="1">
    <citation type="journal article" date="2009" name="Genome Biol.">
        <title>Comparative genome and phenotypic analysis of Clostridium difficile 027 strains provides insight into the evolution of a hypervirulent bacterium.</title>
        <authorList>
            <person name="Stabler R.A."/>
            <person name="He M."/>
            <person name="Dawson L."/>
            <person name="Martin M."/>
            <person name="Valiente E."/>
            <person name="Corton C."/>
            <person name="Lawley T.D."/>
            <person name="Sebaihia M."/>
            <person name="Quail M.A."/>
            <person name="Rose G."/>
            <person name="Gerding D.N."/>
            <person name="Gibert M."/>
            <person name="Popoff M.R."/>
            <person name="Parkhill J."/>
            <person name="Dougan G."/>
            <person name="Wren B.W."/>
        </authorList>
    </citation>
    <scope>NUCLEOTIDE SEQUENCE [LARGE SCALE GENOMIC DNA]</scope>
    <source>
        <strain evidence="4 5">CD196</strain>
    </source>
</reference>
<dbReference type="Pfam" id="PF19238">
    <property type="entry name" value="Radical_SAM_2"/>
    <property type="match status" value="1"/>
</dbReference>
<evidence type="ECO:0008006" key="6">
    <source>
        <dbReference type="Google" id="ProtNLM"/>
    </source>
</evidence>
<dbReference type="InterPro" id="IPR058240">
    <property type="entry name" value="rSAM_sf"/>
</dbReference>
<dbReference type="Pfam" id="PF04459">
    <property type="entry name" value="DUF512"/>
    <property type="match status" value="1"/>
</dbReference>